<feature type="domain" description="Ribosomal RNA-processing protein 7 C-terminal" evidence="3">
    <location>
        <begin position="231"/>
        <end position="329"/>
    </location>
</feature>
<dbReference type="Proteomes" id="UP001632038">
    <property type="component" value="Unassembled WGS sequence"/>
</dbReference>
<evidence type="ECO:0000259" key="3">
    <source>
        <dbReference type="Pfam" id="PF12923"/>
    </source>
</evidence>
<accession>A0ABD3DEF2</accession>
<feature type="compositionally biased region" description="Basic and acidic residues" evidence="2">
    <location>
        <begin position="110"/>
        <end position="122"/>
    </location>
</feature>
<evidence type="ECO:0000313" key="5">
    <source>
        <dbReference type="Proteomes" id="UP001632038"/>
    </source>
</evidence>
<name>A0ABD3DEF2_9LAMI</name>
<feature type="compositionally biased region" description="Polar residues" evidence="2">
    <location>
        <begin position="57"/>
        <end position="69"/>
    </location>
</feature>
<feature type="compositionally biased region" description="Basic and acidic residues" evidence="2">
    <location>
        <begin position="187"/>
        <end position="199"/>
    </location>
</feature>
<evidence type="ECO:0000313" key="4">
    <source>
        <dbReference type="EMBL" id="KAL3640229.1"/>
    </source>
</evidence>
<feature type="compositionally biased region" description="Basic and acidic residues" evidence="2">
    <location>
        <begin position="82"/>
        <end position="93"/>
    </location>
</feature>
<evidence type="ECO:0000256" key="2">
    <source>
        <dbReference type="SAM" id="MobiDB-lite"/>
    </source>
</evidence>
<dbReference type="InterPro" id="IPR040446">
    <property type="entry name" value="RRP7"/>
</dbReference>
<gene>
    <name evidence="4" type="ORF">CASFOL_015197</name>
</gene>
<protein>
    <recommendedName>
        <fullName evidence="3">Ribosomal RNA-processing protein 7 C-terminal domain-containing protein</fullName>
    </recommendedName>
</protein>
<comment type="similarity">
    <text evidence="1">Belongs to the RRP7 family.</text>
</comment>
<organism evidence="4 5">
    <name type="scientific">Castilleja foliolosa</name>
    <dbReference type="NCBI Taxonomy" id="1961234"/>
    <lineage>
        <taxon>Eukaryota</taxon>
        <taxon>Viridiplantae</taxon>
        <taxon>Streptophyta</taxon>
        <taxon>Embryophyta</taxon>
        <taxon>Tracheophyta</taxon>
        <taxon>Spermatophyta</taxon>
        <taxon>Magnoliopsida</taxon>
        <taxon>eudicotyledons</taxon>
        <taxon>Gunneridae</taxon>
        <taxon>Pentapetalae</taxon>
        <taxon>asterids</taxon>
        <taxon>lamiids</taxon>
        <taxon>Lamiales</taxon>
        <taxon>Orobanchaceae</taxon>
        <taxon>Pedicularideae</taxon>
        <taxon>Castillejinae</taxon>
        <taxon>Castilleja</taxon>
    </lineage>
</organism>
<feature type="compositionally biased region" description="Basic residues" evidence="2">
    <location>
        <begin position="32"/>
        <end position="41"/>
    </location>
</feature>
<evidence type="ECO:0000256" key="1">
    <source>
        <dbReference type="ARBA" id="ARBA00006110"/>
    </source>
</evidence>
<comment type="caution">
    <text evidence="4">The sequence shown here is derived from an EMBL/GenBank/DDBJ whole genome shotgun (WGS) entry which is preliminary data.</text>
</comment>
<feature type="region of interest" description="Disordered" evidence="2">
    <location>
        <begin position="1"/>
        <end position="222"/>
    </location>
</feature>
<feature type="compositionally biased region" description="Basic and acidic residues" evidence="2">
    <location>
        <begin position="132"/>
        <end position="152"/>
    </location>
</feature>
<feature type="compositionally biased region" description="Basic residues" evidence="2">
    <location>
        <begin position="71"/>
        <end position="80"/>
    </location>
</feature>
<dbReference type="Pfam" id="PF12923">
    <property type="entry name" value="RRP7"/>
    <property type="match status" value="1"/>
</dbReference>
<dbReference type="PANTHER" id="PTHR13191">
    <property type="entry name" value="RIBOSOMAL RNA PROCESSING PROTEIN 7-RELATED"/>
    <property type="match status" value="1"/>
</dbReference>
<dbReference type="EMBL" id="JAVIJP010000017">
    <property type="protein sequence ID" value="KAL3640229.1"/>
    <property type="molecule type" value="Genomic_DNA"/>
</dbReference>
<dbReference type="PANTHER" id="PTHR13191:SF0">
    <property type="entry name" value="RIBOSOMAL RNA-PROCESSING PROTEIN 7 HOMOLOG A-RELATED"/>
    <property type="match status" value="1"/>
</dbReference>
<reference evidence="5" key="1">
    <citation type="journal article" date="2024" name="IScience">
        <title>Strigolactones Initiate the Formation of Haustorium-like Structures in Castilleja.</title>
        <authorList>
            <person name="Buerger M."/>
            <person name="Peterson D."/>
            <person name="Chory J."/>
        </authorList>
    </citation>
    <scope>NUCLEOTIDE SEQUENCE [LARGE SCALE GENOMIC DNA]</scope>
</reference>
<dbReference type="AlphaFoldDB" id="A0ABD3DEF2"/>
<sequence length="334" mass="38239">MVAEDSVKKLKRKKNSSLIVRQAQKDGNLANKKMRMKKKKPSVYVGDKVHAEMFELPNTQDETPKTSGGNRKSKKLRNNKRVNGEKIRARVEDFDTPQSDEVEDGVSGEKCVESELSEEKLQKVRKKKRKNAERIIEKDDASEQNNEYKHENTISNSEELYKAETRKISKTGKSKNPGKTKKKSRSVKNEVTPDKLLESREEDTQDEVYQMSSGDEDSSKGMKKWITQYQQTRPGLELLQERIDEFIMDHEAKEEQARVKREAQAAEGGWTVVVQHRGRKKTTDAESGVAVGSVAQAAVLDKMSKKKTKEVGIDFYRFQKREAHRNDHDAAKQI</sequence>
<dbReference type="InterPro" id="IPR024326">
    <property type="entry name" value="RRP7_C"/>
</dbReference>
<keyword evidence="5" id="KW-1185">Reference proteome</keyword>
<feature type="compositionally biased region" description="Acidic residues" evidence="2">
    <location>
        <begin position="94"/>
        <end position="106"/>
    </location>
</feature>
<proteinExistence type="inferred from homology"/>
<feature type="compositionally biased region" description="Basic residues" evidence="2">
    <location>
        <begin position="168"/>
        <end position="186"/>
    </location>
</feature>